<dbReference type="GO" id="GO:0006412">
    <property type="term" value="P:translation"/>
    <property type="evidence" value="ECO:0007669"/>
    <property type="project" value="InterPro"/>
</dbReference>
<evidence type="ECO:0000256" key="1">
    <source>
        <dbReference type="ARBA" id="ARBA00009512"/>
    </source>
</evidence>
<dbReference type="GO" id="GO:0003735">
    <property type="term" value="F:structural constituent of ribosome"/>
    <property type="evidence" value="ECO:0007669"/>
    <property type="project" value="InterPro"/>
</dbReference>
<dbReference type="GO" id="GO:0070181">
    <property type="term" value="F:small ribosomal subunit rRNA binding"/>
    <property type="evidence" value="ECO:0007669"/>
    <property type="project" value="TreeGrafter"/>
</dbReference>
<dbReference type="NCBIfam" id="TIGR00166">
    <property type="entry name" value="S6"/>
    <property type="match status" value="1"/>
</dbReference>
<keyword evidence="3" id="KW-0689">Ribosomal protein</keyword>
<dbReference type="InterPro" id="IPR035980">
    <property type="entry name" value="Ribosomal_bS6_sf"/>
</dbReference>
<organism evidence="3">
    <name type="scientific">Acrochaetium secundatum</name>
    <dbReference type="NCBI Taxonomy" id="209631"/>
    <lineage>
        <taxon>Eukaryota</taxon>
        <taxon>Rhodophyta</taxon>
        <taxon>Florideophyceae</taxon>
        <taxon>Nemaliophycidae</taxon>
        <taxon>Acrochaetiales</taxon>
        <taxon>Acrochaetiaceae</taxon>
        <taxon>Acrochaetium</taxon>
    </lineage>
</organism>
<dbReference type="GO" id="GO:0005737">
    <property type="term" value="C:cytoplasm"/>
    <property type="evidence" value="ECO:0007669"/>
    <property type="project" value="UniProtKB-ARBA"/>
</dbReference>
<evidence type="ECO:0000256" key="2">
    <source>
        <dbReference type="ARBA" id="ARBA00035537"/>
    </source>
</evidence>
<dbReference type="GO" id="GO:0005840">
    <property type="term" value="C:ribosome"/>
    <property type="evidence" value="ECO:0007669"/>
    <property type="project" value="UniProtKB-KW"/>
</dbReference>
<evidence type="ECO:0000313" key="3">
    <source>
        <dbReference type="EMBL" id="QBX88322.1"/>
    </source>
</evidence>
<reference evidence="3" key="1">
    <citation type="journal article" date="2019" name="Phycologia">
        <title>Chloroplast and mitochondrial genomes of Balbiania investiens (Balbianiales, Nemaliophycidae).</title>
        <authorList>
            <person name="Evans J.R."/>
            <person name="StAmour N."/>
            <person name="Verbruggen H."/>
            <person name="Salomaki E.D."/>
            <person name="Vis M.L."/>
        </authorList>
    </citation>
    <scope>NUCLEOTIDE SEQUENCE</scope>
</reference>
<dbReference type="InterPro" id="IPR020814">
    <property type="entry name" value="Ribosomal_S6_plastid/chlpt"/>
</dbReference>
<sequence>MLLNSYETIYILKPDVTEDKNLALVHEYKTLIKKNGGQNVFVQHRGRRHLSYNITHYYDGIYVQMNFEGNGDLVNLLEKSMRFNDNIVRYLTIKQAPLPQLQIQV</sequence>
<dbReference type="PANTHER" id="PTHR21011">
    <property type="entry name" value="MITOCHONDRIAL 28S RIBOSOMAL PROTEIN S6"/>
    <property type="match status" value="1"/>
</dbReference>
<dbReference type="Pfam" id="PF01250">
    <property type="entry name" value="Ribosomal_S6"/>
    <property type="match status" value="1"/>
</dbReference>
<protein>
    <recommendedName>
        <fullName evidence="2">30S ribosomal protein S6, chloroplastic</fullName>
    </recommendedName>
</protein>
<name>A0A4D6BJS5_9FLOR</name>
<dbReference type="CDD" id="cd15487">
    <property type="entry name" value="bS6_chloro_cyano"/>
    <property type="match status" value="1"/>
</dbReference>
<dbReference type="HAMAP" id="MF_00360">
    <property type="entry name" value="Ribosomal_bS6"/>
    <property type="match status" value="1"/>
</dbReference>
<dbReference type="InterPro" id="IPR000529">
    <property type="entry name" value="Ribosomal_bS6"/>
</dbReference>
<keyword evidence="3" id="KW-0934">Plastid</keyword>
<dbReference type="InterPro" id="IPR014717">
    <property type="entry name" value="Transl_elong_EF1B/ribsomal_bS6"/>
</dbReference>
<dbReference type="EMBL" id="MH026107">
    <property type="protein sequence ID" value="QBX88322.1"/>
    <property type="molecule type" value="Genomic_DNA"/>
</dbReference>
<dbReference type="SUPFAM" id="SSF54995">
    <property type="entry name" value="Ribosomal protein S6"/>
    <property type="match status" value="1"/>
</dbReference>
<comment type="similarity">
    <text evidence="1">Belongs to the bacterial ribosomal protein bS6 family.</text>
</comment>
<accession>A0A4D6BJS5</accession>
<keyword evidence="3" id="KW-0687">Ribonucleoprotein</keyword>
<dbReference type="Gene3D" id="3.30.70.60">
    <property type="match status" value="1"/>
</dbReference>
<dbReference type="PANTHER" id="PTHR21011:SF1">
    <property type="entry name" value="SMALL RIBOSOMAL SUBUNIT PROTEIN BS6M"/>
    <property type="match status" value="1"/>
</dbReference>
<dbReference type="GeneID" id="40138416"/>
<dbReference type="RefSeq" id="YP_009628539.1">
    <property type="nucleotide sequence ID" value="NC_042170.1"/>
</dbReference>
<gene>
    <name evidence="3" type="primary">rps6</name>
</gene>
<proteinExistence type="inferred from homology"/>
<geneLocation type="plastid" evidence="3"/>
<dbReference type="SMR" id="A0A4D6BJS5"/>
<dbReference type="AlphaFoldDB" id="A0A4D6BJS5"/>